<keyword evidence="2" id="KW-1185">Reference proteome</keyword>
<proteinExistence type="predicted"/>
<evidence type="ECO:0000313" key="1">
    <source>
        <dbReference type="EMBL" id="TFK75678.1"/>
    </source>
</evidence>
<organism evidence="1 2">
    <name type="scientific">Pluteus cervinus</name>
    <dbReference type="NCBI Taxonomy" id="181527"/>
    <lineage>
        <taxon>Eukaryota</taxon>
        <taxon>Fungi</taxon>
        <taxon>Dikarya</taxon>
        <taxon>Basidiomycota</taxon>
        <taxon>Agaricomycotina</taxon>
        <taxon>Agaricomycetes</taxon>
        <taxon>Agaricomycetidae</taxon>
        <taxon>Agaricales</taxon>
        <taxon>Pluteineae</taxon>
        <taxon>Pluteaceae</taxon>
        <taxon>Pluteus</taxon>
    </lineage>
</organism>
<accession>A0ACD3BCB6</accession>
<evidence type="ECO:0000313" key="2">
    <source>
        <dbReference type="Proteomes" id="UP000308600"/>
    </source>
</evidence>
<name>A0ACD3BCB6_9AGAR</name>
<protein>
    <submittedName>
        <fullName evidence="1">Uncharacterized protein</fullName>
    </submittedName>
</protein>
<reference evidence="1 2" key="1">
    <citation type="journal article" date="2019" name="Nat. Ecol. Evol.">
        <title>Megaphylogeny resolves global patterns of mushroom evolution.</title>
        <authorList>
            <person name="Varga T."/>
            <person name="Krizsan K."/>
            <person name="Foldi C."/>
            <person name="Dima B."/>
            <person name="Sanchez-Garcia M."/>
            <person name="Sanchez-Ramirez S."/>
            <person name="Szollosi G.J."/>
            <person name="Szarkandi J.G."/>
            <person name="Papp V."/>
            <person name="Albert L."/>
            <person name="Andreopoulos W."/>
            <person name="Angelini C."/>
            <person name="Antonin V."/>
            <person name="Barry K.W."/>
            <person name="Bougher N.L."/>
            <person name="Buchanan P."/>
            <person name="Buyck B."/>
            <person name="Bense V."/>
            <person name="Catcheside P."/>
            <person name="Chovatia M."/>
            <person name="Cooper J."/>
            <person name="Damon W."/>
            <person name="Desjardin D."/>
            <person name="Finy P."/>
            <person name="Geml J."/>
            <person name="Haridas S."/>
            <person name="Hughes K."/>
            <person name="Justo A."/>
            <person name="Karasinski D."/>
            <person name="Kautmanova I."/>
            <person name="Kiss B."/>
            <person name="Kocsube S."/>
            <person name="Kotiranta H."/>
            <person name="LaButti K.M."/>
            <person name="Lechner B.E."/>
            <person name="Liimatainen K."/>
            <person name="Lipzen A."/>
            <person name="Lukacs Z."/>
            <person name="Mihaltcheva S."/>
            <person name="Morgado L.N."/>
            <person name="Niskanen T."/>
            <person name="Noordeloos M.E."/>
            <person name="Ohm R.A."/>
            <person name="Ortiz-Santana B."/>
            <person name="Ovrebo C."/>
            <person name="Racz N."/>
            <person name="Riley R."/>
            <person name="Savchenko A."/>
            <person name="Shiryaev A."/>
            <person name="Soop K."/>
            <person name="Spirin V."/>
            <person name="Szebenyi C."/>
            <person name="Tomsovsky M."/>
            <person name="Tulloss R.E."/>
            <person name="Uehling J."/>
            <person name="Grigoriev I.V."/>
            <person name="Vagvolgyi C."/>
            <person name="Papp T."/>
            <person name="Martin F.M."/>
            <person name="Miettinen O."/>
            <person name="Hibbett D.S."/>
            <person name="Nagy L.G."/>
        </authorList>
    </citation>
    <scope>NUCLEOTIDE SEQUENCE [LARGE SCALE GENOMIC DNA]</scope>
    <source>
        <strain evidence="1 2">NL-1719</strain>
    </source>
</reference>
<gene>
    <name evidence="1" type="ORF">BDN72DRAFT_892174</name>
</gene>
<dbReference type="EMBL" id="ML208262">
    <property type="protein sequence ID" value="TFK75678.1"/>
    <property type="molecule type" value="Genomic_DNA"/>
</dbReference>
<sequence>MSTLSPTNRLRSKTSDLTDFFRGSGHSANPSARPSNQLHISTTTLPVPDSNEVAPSPKKKTSRIPFLGRQRKKSQPTAVPPLSAPVTQGGFTLEAHLDRAGEEHYDVPSTTSVSTSTTVVQNSSSGLANLSTTSLGSKIAAHFHPSRSRKLSLRKSLPPPPDNVIPPPPQDTLSPPSSSPRTASFESGSSGATSRNRSPTPRSQPSVAFSVTQESLTEYADLFTLPKKSGVSSEHRPAPPTLPPKSESRKALSSSSSDVRRNGSSKTSSGTPSPDGSSTPTSRSVTPSVVVQLDKTIRAKPVADRTKETDRTLPDTRQLKLPSKLQSLSPGNPTSKSLKRLSAPIPSPTQPPTIPLPPPPTVTSRPSTANGASSVPLRRPRANTVGTAPSLDSTPSPSTPSQSDTFPTTEQPSSATTIPPAAPEAISTSPIITEATSPSAVILPRATTDKENGLNINTAGPEQLKQALTARNKQYDELASYLLKVTAAHLSEKSALEKKIASLEREGARKDKEIKGLTWLLLNNRGYSGSGTSTGGNANAGGSTVSRPASVLDSDSQSAQGIPQRCPSSASSKLSPRRLQYQYTDESGAESHPTSGAESLRGSGASSSESPIMFRTRRLRKTNENTSGARPYGSSAVPSTITNGTGSLSRSSSVKRISSTRSSLATDLSIPDTYQSSKRSSVSSYITTNSISTSASAATSASSPASSVSSLPMASPSPANANSQGSSLSAIPEAPTPSKSKPSGIPTSSSKEDRRNSRIAAPRDTYASNLRKGRPPSIAQVLERTPTMDDVFEKLKPFAGSS</sequence>
<dbReference type="Proteomes" id="UP000308600">
    <property type="component" value="Unassembled WGS sequence"/>
</dbReference>